<sequence length="360" mass="39959">MTLRNIKLVFLCLVTLTAQAGTSLDENFIPFTKDSWNLEKAKIVNIDGRQAISGVAVLTGQTFENGIIEMELKTDGSRGFPGIIFREDGAGNGENIYLRPHNSGRHDAAQYAPDFNDQTGWQLYYGEGFTASPTIASNQWLTLRIEVKDSKARAFLNDMSSPILVTPTLKGKPGPGRILISDGGKGTYLANFRMKKTSDLNFPEIPPAPTIISGLPSWKISKAFPADDPGIKNLSFLDAKNIEWTQIELEPSGLANISRYLPLVKDKPSVVYAKTVLKSDKQKRIKLEFGYSDDVIIFHNRRAVYSGQASFRSREPSFYGLVGYNDAIYLDLNKGENEILLQLTENFGGWGFMMRSVPAE</sequence>
<protein>
    <recommendedName>
        <fullName evidence="4">3-keto-disaccharide hydrolase domain-containing protein</fullName>
    </recommendedName>
</protein>
<comment type="caution">
    <text evidence="2">The sequence shown here is derived from an EMBL/GenBank/DDBJ whole genome shotgun (WGS) entry which is preliminary data.</text>
</comment>
<feature type="signal peptide" evidence="1">
    <location>
        <begin position="1"/>
        <end position="20"/>
    </location>
</feature>
<dbReference type="Proteomes" id="UP000619761">
    <property type="component" value="Unassembled WGS sequence"/>
</dbReference>
<reference evidence="3" key="1">
    <citation type="journal article" date="2019" name="Int. J. Syst. Evol. Microbiol.">
        <title>The Global Catalogue of Microorganisms (GCM) 10K type strain sequencing project: providing services to taxonomists for standard genome sequencing and annotation.</title>
        <authorList>
            <consortium name="The Broad Institute Genomics Platform"/>
            <consortium name="The Broad Institute Genome Sequencing Center for Infectious Disease"/>
            <person name="Wu L."/>
            <person name="Ma J."/>
        </authorList>
    </citation>
    <scope>NUCLEOTIDE SEQUENCE [LARGE SCALE GENOMIC DNA]</scope>
    <source>
        <strain evidence="3">KCTC 32239</strain>
    </source>
</reference>
<name>A0ABQ3B407_9GAMM</name>
<dbReference type="Gene3D" id="2.60.120.560">
    <property type="entry name" value="Exo-inulinase, domain 1"/>
    <property type="match status" value="1"/>
</dbReference>
<feature type="chain" id="PRO_5045083571" description="3-keto-disaccharide hydrolase domain-containing protein" evidence="1">
    <location>
        <begin position="21"/>
        <end position="360"/>
    </location>
</feature>
<dbReference type="EMBL" id="BMYZ01000002">
    <property type="protein sequence ID" value="GGY77252.1"/>
    <property type="molecule type" value="Genomic_DNA"/>
</dbReference>
<organism evidence="2 3">
    <name type="scientific">Cellvibrio zantedeschiae</name>
    <dbReference type="NCBI Taxonomy" id="1237077"/>
    <lineage>
        <taxon>Bacteria</taxon>
        <taxon>Pseudomonadati</taxon>
        <taxon>Pseudomonadota</taxon>
        <taxon>Gammaproteobacteria</taxon>
        <taxon>Cellvibrionales</taxon>
        <taxon>Cellvibrionaceae</taxon>
        <taxon>Cellvibrio</taxon>
    </lineage>
</organism>
<evidence type="ECO:0000256" key="1">
    <source>
        <dbReference type="SAM" id="SignalP"/>
    </source>
</evidence>
<evidence type="ECO:0008006" key="4">
    <source>
        <dbReference type="Google" id="ProtNLM"/>
    </source>
</evidence>
<keyword evidence="1" id="KW-0732">Signal</keyword>
<accession>A0ABQ3B407</accession>
<dbReference type="RefSeq" id="WP_189418610.1">
    <property type="nucleotide sequence ID" value="NZ_BMYZ01000002.1"/>
</dbReference>
<keyword evidence="3" id="KW-1185">Reference proteome</keyword>
<evidence type="ECO:0000313" key="3">
    <source>
        <dbReference type="Proteomes" id="UP000619761"/>
    </source>
</evidence>
<proteinExistence type="predicted"/>
<gene>
    <name evidence="2" type="ORF">GCM10011613_22230</name>
</gene>
<evidence type="ECO:0000313" key="2">
    <source>
        <dbReference type="EMBL" id="GGY77252.1"/>
    </source>
</evidence>